<dbReference type="GeneTree" id="ENSGT01150000287030"/>
<proteinExistence type="predicted"/>
<keyword evidence="2" id="KW-1185">Reference proteome</keyword>
<evidence type="ECO:0000313" key="2">
    <source>
        <dbReference type="Proteomes" id="UP000261420"/>
    </source>
</evidence>
<accession>A0A3B4U1Q3</accession>
<dbReference type="Ensembl" id="ENSSDUT00000012481.1">
    <property type="protein sequence ID" value="ENSSDUP00000012262.1"/>
    <property type="gene ID" value="ENSSDUG00000008931.1"/>
</dbReference>
<dbReference type="OMA" id="DKNMPAK"/>
<dbReference type="Proteomes" id="UP000261420">
    <property type="component" value="Unplaced"/>
</dbReference>
<name>A0A3B4U1Q3_SERDU</name>
<protein>
    <submittedName>
        <fullName evidence="1">Uncharacterized protein</fullName>
    </submittedName>
</protein>
<organism evidence="1 2">
    <name type="scientific">Seriola dumerili</name>
    <name type="common">Greater amberjack</name>
    <name type="synonym">Caranx dumerili</name>
    <dbReference type="NCBI Taxonomy" id="41447"/>
    <lineage>
        <taxon>Eukaryota</taxon>
        <taxon>Metazoa</taxon>
        <taxon>Chordata</taxon>
        <taxon>Craniata</taxon>
        <taxon>Vertebrata</taxon>
        <taxon>Euteleostomi</taxon>
        <taxon>Actinopterygii</taxon>
        <taxon>Neopterygii</taxon>
        <taxon>Teleostei</taxon>
        <taxon>Neoteleostei</taxon>
        <taxon>Acanthomorphata</taxon>
        <taxon>Carangaria</taxon>
        <taxon>Carangiformes</taxon>
        <taxon>Carangidae</taxon>
        <taxon>Seriola</taxon>
    </lineage>
</organism>
<reference evidence="1" key="2">
    <citation type="submission" date="2025-09" db="UniProtKB">
        <authorList>
            <consortium name="Ensembl"/>
        </authorList>
    </citation>
    <scope>IDENTIFICATION</scope>
</reference>
<evidence type="ECO:0000313" key="1">
    <source>
        <dbReference type="Ensembl" id="ENSSDUP00000012262.1"/>
    </source>
</evidence>
<dbReference type="STRING" id="41447.ENSSDUP00000012262"/>
<dbReference type="AlphaFoldDB" id="A0A3B4U1Q3"/>
<sequence>MNMTRKRRRPMLNRAGSDIIKAKRSVRMPLAPLIRRRIRPILARRITRNSVGDTKYFSMSSDKNIPAKAKKQNEQNEVKGKISIRNVSAHTCKNIHSPELHC</sequence>
<reference evidence="1" key="1">
    <citation type="submission" date="2025-08" db="UniProtKB">
        <authorList>
            <consortium name="Ensembl"/>
        </authorList>
    </citation>
    <scope>IDENTIFICATION</scope>
</reference>